<dbReference type="GO" id="GO:0016020">
    <property type="term" value="C:membrane"/>
    <property type="evidence" value="ECO:0007669"/>
    <property type="project" value="TreeGrafter"/>
</dbReference>
<evidence type="ECO:0000313" key="5">
    <source>
        <dbReference type="Proteomes" id="UP000092730"/>
    </source>
</evidence>
<dbReference type="InterPro" id="IPR050266">
    <property type="entry name" value="AB_hydrolase_sf"/>
</dbReference>
<dbReference type="Gene3D" id="3.40.50.1820">
    <property type="entry name" value="alpha/beta hydrolase"/>
    <property type="match status" value="1"/>
</dbReference>
<reference evidence="4" key="4">
    <citation type="submission" date="2024-02" db="EMBL/GenBank/DDBJ databases">
        <title>Comparative genomics of Cryptococcus and Kwoniella reveals pathogenesis evolution and contrasting modes of karyotype evolution via chromosome fusion or intercentromeric recombination.</title>
        <authorList>
            <person name="Coelho M.A."/>
            <person name="David-Palma M."/>
            <person name="Shea T."/>
            <person name="Bowers K."/>
            <person name="McGinley-Smith S."/>
            <person name="Mohammad A.W."/>
            <person name="Gnirke A."/>
            <person name="Yurkov A.M."/>
            <person name="Nowrousian M."/>
            <person name="Sun S."/>
            <person name="Cuomo C.A."/>
            <person name="Heitman J."/>
        </authorList>
    </citation>
    <scope>NUCLEOTIDE SEQUENCE</scope>
    <source>
        <strain evidence="4">CBS 10118</strain>
    </source>
</reference>
<feature type="domain" description="AB hydrolase-1" evidence="2">
    <location>
        <begin position="37"/>
        <end position="249"/>
    </location>
</feature>
<proteinExistence type="predicted"/>
<dbReference type="GeneID" id="30205409"/>
<organism evidence="3">
    <name type="scientific">Kwoniella bestiolae CBS 10118</name>
    <dbReference type="NCBI Taxonomy" id="1296100"/>
    <lineage>
        <taxon>Eukaryota</taxon>
        <taxon>Fungi</taxon>
        <taxon>Dikarya</taxon>
        <taxon>Basidiomycota</taxon>
        <taxon>Agaricomycotina</taxon>
        <taxon>Tremellomycetes</taxon>
        <taxon>Tremellales</taxon>
        <taxon>Cryptococcaceae</taxon>
        <taxon>Kwoniella</taxon>
    </lineage>
</organism>
<dbReference type="InterPro" id="IPR000073">
    <property type="entry name" value="AB_hydrolase_1"/>
</dbReference>
<protein>
    <recommendedName>
        <fullName evidence="2">AB hydrolase-1 domain-containing protein</fullName>
    </recommendedName>
</protein>
<dbReference type="KEGG" id="kbi:30205409"/>
<reference evidence="3" key="3">
    <citation type="submission" date="2014-01" db="EMBL/GenBank/DDBJ databases">
        <title>Evolution of pathogenesis and genome organization in the Tremellales.</title>
        <authorList>
            <person name="Cuomo C."/>
            <person name="Litvintseva A."/>
            <person name="Heitman J."/>
            <person name="Chen Y."/>
            <person name="Sun S."/>
            <person name="Springer D."/>
            <person name="Dromer F."/>
            <person name="Young S."/>
            <person name="Zeng Q."/>
            <person name="Chapman S."/>
            <person name="Gujja S."/>
            <person name="Saif S."/>
            <person name="Birren B."/>
        </authorList>
    </citation>
    <scope>NUCLEOTIDE SEQUENCE</scope>
    <source>
        <strain evidence="3">CBS 10118</strain>
    </source>
</reference>
<evidence type="ECO:0000313" key="3">
    <source>
        <dbReference type="EMBL" id="OCF29503.1"/>
    </source>
</evidence>
<feature type="compositionally biased region" description="Basic and acidic residues" evidence="1">
    <location>
        <begin position="315"/>
        <end position="334"/>
    </location>
</feature>
<dbReference type="Proteomes" id="UP000092730">
    <property type="component" value="Chromosome 1"/>
</dbReference>
<accession>A0A1B9GEL7</accession>
<evidence type="ECO:0000259" key="2">
    <source>
        <dbReference type="Pfam" id="PF00561"/>
    </source>
</evidence>
<reference evidence="4" key="2">
    <citation type="submission" date="2013-07" db="EMBL/GenBank/DDBJ databases">
        <authorList>
            <consortium name="The Broad Institute Genome Sequencing Platform"/>
            <person name="Cuomo C."/>
            <person name="Litvintseva A."/>
            <person name="Chen Y."/>
            <person name="Heitman J."/>
            <person name="Sun S."/>
            <person name="Springer D."/>
            <person name="Dromer F."/>
            <person name="Young S.K."/>
            <person name="Zeng Q."/>
            <person name="Gargeya S."/>
            <person name="Fitzgerald M."/>
            <person name="Abouelleil A."/>
            <person name="Alvarado L."/>
            <person name="Berlin A.M."/>
            <person name="Chapman S.B."/>
            <person name="Dewar J."/>
            <person name="Goldberg J."/>
            <person name="Griggs A."/>
            <person name="Gujja S."/>
            <person name="Hansen M."/>
            <person name="Howarth C."/>
            <person name="Imamovic A."/>
            <person name="Larimer J."/>
            <person name="McCowan C."/>
            <person name="Murphy C."/>
            <person name="Pearson M."/>
            <person name="Priest M."/>
            <person name="Roberts A."/>
            <person name="Saif S."/>
            <person name="Shea T."/>
            <person name="Sykes S."/>
            <person name="Wortman J."/>
            <person name="Nusbaum C."/>
            <person name="Birren B."/>
        </authorList>
    </citation>
    <scope>NUCLEOTIDE SEQUENCE</scope>
    <source>
        <strain evidence="4">CBS 10118</strain>
    </source>
</reference>
<gene>
    <name evidence="3" type="ORF">I302_01010</name>
    <name evidence="4" type="ORF">I302_102318</name>
</gene>
<dbReference type="EMBL" id="CP144541">
    <property type="protein sequence ID" value="WVW80338.1"/>
    <property type="molecule type" value="Genomic_DNA"/>
</dbReference>
<sequence length="408" mass="45993">MPRLIIPNTPFDLFYRLSTPSKRDKASEIDKKYETILLFHPFWVDSFYFYPQFDDPALYENYNLLAFDAPAHGSTKVKGISPDPVTWAFFAGIVKEALTMLDITSVHLVGSTMGSCPAMHFASRYPEMSRTLVMIGPPAPAEATNWSLTFRESMHILINAVKAKDPEPLDAITSVIFDYNATSHCKRLMKDLEEEYIQLTRSRLLSGELNSDITVPVIISIALSRKQLLTLEEAVNLRPPVLIIQGSHEGWEEHDDQWKVMLEETHLAYAERNQGRICDSRIKVLAHLPRWMSLTSPDIVNPVIKQFISQPRPVNPDHDTSPIPDEGHVGGDGRARRRSSIKKPLSPRDTLEFGVQPQPPQGIVPKGKSIGEVLDARHGNDDGDPIQDEQRRRSEGVNVQVEVVMKVD</sequence>
<dbReference type="InterPro" id="IPR029058">
    <property type="entry name" value="AB_hydrolase_fold"/>
</dbReference>
<name>A0A1B9GEL7_9TREE</name>
<evidence type="ECO:0000256" key="1">
    <source>
        <dbReference type="SAM" id="MobiDB-lite"/>
    </source>
</evidence>
<keyword evidence="5" id="KW-1185">Reference proteome</keyword>
<evidence type="ECO:0000313" key="4">
    <source>
        <dbReference type="EMBL" id="WVW80338.1"/>
    </source>
</evidence>
<dbReference type="SUPFAM" id="SSF53474">
    <property type="entry name" value="alpha/beta-Hydrolases"/>
    <property type="match status" value="1"/>
</dbReference>
<dbReference type="OrthoDB" id="19657at2759"/>
<dbReference type="EMBL" id="KI894018">
    <property type="protein sequence ID" value="OCF29503.1"/>
    <property type="molecule type" value="Genomic_DNA"/>
</dbReference>
<reference evidence="3" key="1">
    <citation type="submission" date="2013-07" db="EMBL/GenBank/DDBJ databases">
        <title>The Genome Sequence of Cryptococcus bestiolae CBS10118.</title>
        <authorList>
            <consortium name="The Broad Institute Genome Sequencing Platform"/>
            <person name="Cuomo C."/>
            <person name="Litvintseva A."/>
            <person name="Chen Y."/>
            <person name="Heitman J."/>
            <person name="Sun S."/>
            <person name="Springer D."/>
            <person name="Dromer F."/>
            <person name="Young S.K."/>
            <person name="Zeng Q."/>
            <person name="Gargeya S."/>
            <person name="Fitzgerald M."/>
            <person name="Abouelleil A."/>
            <person name="Alvarado L."/>
            <person name="Berlin A.M."/>
            <person name="Chapman S.B."/>
            <person name="Dewar J."/>
            <person name="Goldberg J."/>
            <person name="Griggs A."/>
            <person name="Gujja S."/>
            <person name="Hansen M."/>
            <person name="Howarth C."/>
            <person name="Imamovic A."/>
            <person name="Larimer J."/>
            <person name="McCowan C."/>
            <person name="Murphy C."/>
            <person name="Pearson M."/>
            <person name="Priest M."/>
            <person name="Roberts A."/>
            <person name="Saif S."/>
            <person name="Shea T."/>
            <person name="Sykes S."/>
            <person name="Wortman J."/>
            <person name="Nusbaum C."/>
            <person name="Birren B."/>
        </authorList>
    </citation>
    <scope>NUCLEOTIDE SEQUENCE [LARGE SCALE GENOMIC DNA]</scope>
    <source>
        <strain evidence="3">CBS 10118</strain>
    </source>
</reference>
<dbReference type="AlphaFoldDB" id="A0A1B9GEL7"/>
<dbReference type="RefSeq" id="XP_019050573.1">
    <property type="nucleotide sequence ID" value="XM_019187695.1"/>
</dbReference>
<dbReference type="PANTHER" id="PTHR43798">
    <property type="entry name" value="MONOACYLGLYCEROL LIPASE"/>
    <property type="match status" value="1"/>
</dbReference>
<dbReference type="STRING" id="1296100.A0A1B9GEL7"/>
<feature type="region of interest" description="Disordered" evidence="1">
    <location>
        <begin position="310"/>
        <end position="398"/>
    </location>
</feature>
<dbReference type="VEuPathDB" id="FungiDB:I302_01010"/>
<dbReference type="Pfam" id="PF00561">
    <property type="entry name" value="Abhydrolase_1"/>
    <property type="match status" value="1"/>
</dbReference>
<dbReference type="PANTHER" id="PTHR43798:SF33">
    <property type="entry name" value="HYDROLASE, PUTATIVE (AFU_ORTHOLOGUE AFUA_2G14860)-RELATED"/>
    <property type="match status" value="1"/>
</dbReference>